<evidence type="ECO:0000259" key="2">
    <source>
        <dbReference type="Pfam" id="PF13372"/>
    </source>
</evidence>
<feature type="signal peptide" evidence="1">
    <location>
        <begin position="1"/>
        <end position="23"/>
    </location>
</feature>
<name>A0AAP2D860_9BACT</name>
<comment type="caution">
    <text evidence="3">The sequence shown here is derived from an EMBL/GenBank/DDBJ whole genome shotgun (WGS) entry which is preliminary data.</text>
</comment>
<gene>
    <name evidence="3" type="ORF">KK078_06130</name>
</gene>
<dbReference type="Pfam" id="PF13372">
    <property type="entry name" value="Alginate_exp"/>
    <property type="match status" value="1"/>
</dbReference>
<reference evidence="3 4" key="1">
    <citation type="submission" date="2021-05" db="EMBL/GenBank/DDBJ databases">
        <title>A Polyphasic approach of four new species of the genus Ohtaekwangia: Ohtaekwangia histidinii sp. nov., Ohtaekwangia cretensis sp. nov., Ohtaekwangia indiensis sp. nov., Ohtaekwangia reichenbachii sp. nov. from diverse environment.</title>
        <authorList>
            <person name="Octaviana S."/>
        </authorList>
    </citation>
    <scope>NUCLEOTIDE SEQUENCE [LARGE SCALE GENOMIC DNA]</scope>
    <source>
        <strain evidence="3 4">PWU37</strain>
    </source>
</reference>
<evidence type="ECO:0000313" key="3">
    <source>
        <dbReference type="EMBL" id="MBT1686125.1"/>
    </source>
</evidence>
<protein>
    <submittedName>
        <fullName evidence="3">Alginate export family protein</fullName>
    </submittedName>
</protein>
<sequence length="457" mass="51301">MHGKSIILLLLVFLIFGPASVHAQVAVSAQLRTRGEYRDGQGTPSVRDTVPAAFVSQRTRVNLRYTGHRFTFYTTIQDVRVWGQDASSINRINTDAYDGLMLHEAWGEISLVDTGKVVKHFTLKIGRQELVYDDVRLLGNLDWLQQGRRHDAALVKFEHHGWTAHLGAGYNQNAERKSNTIYNGTPSGYAASTNGMATLYKSMQFLYVGRKLPFGNASFLFFKDDFSKFHFAPADTLAKTPLYERGTWSRYTVGGNLFGTVRKRVTLAATAFFQGGKYRDGTSLQEYLFSLSALYAVNKKFSVGPGVDLTSGNNGDDPSKKYQRFDPLYGTPHKFWGYMDYFYVADGFGANGLTDLYIKSKLVANPRLTCMADVHYFTLPDKVHGEDGRWMDRYLGTEIDFTAQYALSNIIQLEGGYSAMLASTTLTSPKVKNVKHADRSANWAYIMIALRPAWTNL</sequence>
<keyword evidence="4" id="KW-1185">Reference proteome</keyword>
<dbReference type="InterPro" id="IPR025388">
    <property type="entry name" value="Alginate_export_dom"/>
</dbReference>
<feature type="chain" id="PRO_5042881151" evidence="1">
    <location>
        <begin position="24"/>
        <end position="457"/>
    </location>
</feature>
<organism evidence="3 4">
    <name type="scientific">Dawidia soli</name>
    <dbReference type="NCBI Taxonomy" id="2782352"/>
    <lineage>
        <taxon>Bacteria</taxon>
        <taxon>Pseudomonadati</taxon>
        <taxon>Bacteroidota</taxon>
        <taxon>Cytophagia</taxon>
        <taxon>Cytophagales</taxon>
        <taxon>Chryseotaleaceae</taxon>
        <taxon>Dawidia</taxon>
    </lineage>
</organism>
<dbReference type="Proteomes" id="UP001319180">
    <property type="component" value="Unassembled WGS sequence"/>
</dbReference>
<keyword evidence="1" id="KW-0732">Signal</keyword>
<evidence type="ECO:0000256" key="1">
    <source>
        <dbReference type="SAM" id="SignalP"/>
    </source>
</evidence>
<proteinExistence type="predicted"/>
<dbReference type="RefSeq" id="WP_254089364.1">
    <property type="nucleotide sequence ID" value="NZ_JAHESC010000006.1"/>
</dbReference>
<evidence type="ECO:0000313" key="4">
    <source>
        <dbReference type="Proteomes" id="UP001319180"/>
    </source>
</evidence>
<dbReference type="AlphaFoldDB" id="A0AAP2D860"/>
<feature type="domain" description="Alginate export" evidence="2">
    <location>
        <begin position="26"/>
        <end position="414"/>
    </location>
</feature>
<dbReference type="EMBL" id="JAHESC010000006">
    <property type="protein sequence ID" value="MBT1686125.1"/>
    <property type="molecule type" value="Genomic_DNA"/>
</dbReference>
<accession>A0AAP2D860</accession>